<evidence type="ECO:0000256" key="1">
    <source>
        <dbReference type="SAM" id="MobiDB-lite"/>
    </source>
</evidence>
<proteinExistence type="predicted"/>
<gene>
    <name evidence="2" type="ORF">Fot_14569</name>
</gene>
<protein>
    <submittedName>
        <fullName evidence="2">Uncharacterized protein</fullName>
    </submittedName>
</protein>
<dbReference type="AlphaFoldDB" id="A0ABD1W6Q5"/>
<organism evidence="2 3">
    <name type="scientific">Forsythia ovata</name>
    <dbReference type="NCBI Taxonomy" id="205694"/>
    <lineage>
        <taxon>Eukaryota</taxon>
        <taxon>Viridiplantae</taxon>
        <taxon>Streptophyta</taxon>
        <taxon>Embryophyta</taxon>
        <taxon>Tracheophyta</taxon>
        <taxon>Spermatophyta</taxon>
        <taxon>Magnoliopsida</taxon>
        <taxon>eudicotyledons</taxon>
        <taxon>Gunneridae</taxon>
        <taxon>Pentapetalae</taxon>
        <taxon>asterids</taxon>
        <taxon>lamiids</taxon>
        <taxon>Lamiales</taxon>
        <taxon>Oleaceae</taxon>
        <taxon>Forsythieae</taxon>
        <taxon>Forsythia</taxon>
    </lineage>
</organism>
<sequence>MEPPLKVFTVALGEATFMEEVKRVLDEITFQEQRLQLERFGSGHGLKPERPEQEESETLNGELKNDIDMLRVEIVCEEEQLWWWGGGADGGVPFEEEIVGWGHSFPNTLADSCKSSFFVVAHDQREA</sequence>
<name>A0ABD1W6Q5_9LAMI</name>
<keyword evidence="3" id="KW-1185">Reference proteome</keyword>
<evidence type="ECO:0000313" key="2">
    <source>
        <dbReference type="EMBL" id="KAL2545336.1"/>
    </source>
</evidence>
<accession>A0ABD1W6Q5</accession>
<evidence type="ECO:0000313" key="3">
    <source>
        <dbReference type="Proteomes" id="UP001604277"/>
    </source>
</evidence>
<dbReference type="EMBL" id="JBFOLJ010000004">
    <property type="protein sequence ID" value="KAL2545336.1"/>
    <property type="molecule type" value="Genomic_DNA"/>
</dbReference>
<dbReference type="Proteomes" id="UP001604277">
    <property type="component" value="Unassembled WGS sequence"/>
</dbReference>
<comment type="caution">
    <text evidence="2">The sequence shown here is derived from an EMBL/GenBank/DDBJ whole genome shotgun (WGS) entry which is preliminary data.</text>
</comment>
<feature type="region of interest" description="Disordered" evidence="1">
    <location>
        <begin position="39"/>
        <end position="59"/>
    </location>
</feature>
<reference evidence="3" key="1">
    <citation type="submission" date="2024-07" db="EMBL/GenBank/DDBJ databases">
        <title>Two chromosome-level genome assemblies of Korean endemic species Abeliophyllum distichum and Forsythia ovata (Oleaceae).</title>
        <authorList>
            <person name="Jang H."/>
        </authorList>
    </citation>
    <scope>NUCLEOTIDE SEQUENCE [LARGE SCALE GENOMIC DNA]</scope>
</reference>